<dbReference type="InterPro" id="IPR000719">
    <property type="entry name" value="Prot_kinase_dom"/>
</dbReference>
<dbReference type="GO" id="GO:0005524">
    <property type="term" value="F:ATP binding"/>
    <property type="evidence" value="ECO:0007669"/>
    <property type="project" value="InterPro"/>
</dbReference>
<keyword evidence="3" id="KW-1185">Reference proteome</keyword>
<dbReference type="Pfam" id="PF07714">
    <property type="entry name" value="PK_Tyr_Ser-Thr"/>
    <property type="match status" value="1"/>
</dbReference>
<dbReference type="EMBL" id="CAJVPV010001279">
    <property type="protein sequence ID" value="CAG8492423.1"/>
    <property type="molecule type" value="Genomic_DNA"/>
</dbReference>
<dbReference type="SUPFAM" id="SSF56112">
    <property type="entry name" value="Protein kinase-like (PK-like)"/>
    <property type="match status" value="1"/>
</dbReference>
<protein>
    <submittedName>
        <fullName evidence="2">6318_t:CDS:1</fullName>
    </submittedName>
</protein>
<dbReference type="Proteomes" id="UP000789342">
    <property type="component" value="Unassembled WGS sequence"/>
</dbReference>
<gene>
    <name evidence="2" type="ORF">AMORRO_LOCUS2842</name>
</gene>
<comment type="caution">
    <text evidence="2">The sequence shown here is derived from an EMBL/GenBank/DDBJ whole genome shotgun (WGS) entry which is preliminary data.</text>
</comment>
<sequence>MNEVFSTNNEKDSSVFSIYLNLSRRSDVSTQNYEIILNRYGICFECDRFRTTSGWCQKCQIDELKSKFSNWTSGNKDLDHAIQNIQINAKDYYESLEWIPYNQFDVVEYSAQGGFSTVYCGYWIEGPKRILDEEIDDYIRNGPTKVAIKRIEESKNLSKQYLDKLLKYHKCIQNRSLADYYGITRDPTGSYAFVMRFYENGNLYQYLDYAMGTLCWRDIVDMLWGISSGLEQIHKYNLYHGNLHCGNLLVENEAESIDTRISDVAICDDPNPSLLSEQFDAAEEKKFADLESNSFTRPEIHPQAIYTSQPLNFKLSFDA</sequence>
<dbReference type="AlphaFoldDB" id="A0A9N8WMN4"/>
<dbReference type="GO" id="GO:0004672">
    <property type="term" value="F:protein kinase activity"/>
    <property type="evidence" value="ECO:0007669"/>
    <property type="project" value="InterPro"/>
</dbReference>
<accession>A0A9N8WMN4</accession>
<dbReference type="SMART" id="SM00220">
    <property type="entry name" value="S_TKc"/>
    <property type="match status" value="1"/>
</dbReference>
<dbReference type="InterPro" id="IPR001245">
    <property type="entry name" value="Ser-Thr/Tyr_kinase_cat_dom"/>
</dbReference>
<dbReference type="PANTHER" id="PTHR23257">
    <property type="entry name" value="SERINE-THREONINE PROTEIN KINASE"/>
    <property type="match status" value="1"/>
</dbReference>
<reference evidence="2" key="1">
    <citation type="submission" date="2021-06" db="EMBL/GenBank/DDBJ databases">
        <authorList>
            <person name="Kallberg Y."/>
            <person name="Tangrot J."/>
            <person name="Rosling A."/>
        </authorList>
    </citation>
    <scope>NUCLEOTIDE SEQUENCE</scope>
    <source>
        <strain evidence="2">CL551</strain>
    </source>
</reference>
<evidence type="ECO:0000313" key="2">
    <source>
        <dbReference type="EMBL" id="CAG8492423.1"/>
    </source>
</evidence>
<dbReference type="Gene3D" id="1.10.510.10">
    <property type="entry name" value="Transferase(Phosphotransferase) domain 1"/>
    <property type="match status" value="1"/>
</dbReference>
<evidence type="ECO:0000259" key="1">
    <source>
        <dbReference type="PROSITE" id="PS50011"/>
    </source>
</evidence>
<dbReference type="InterPro" id="IPR011009">
    <property type="entry name" value="Kinase-like_dom_sf"/>
</dbReference>
<proteinExistence type="predicted"/>
<dbReference type="PROSITE" id="PS50011">
    <property type="entry name" value="PROTEIN_KINASE_DOM"/>
    <property type="match status" value="1"/>
</dbReference>
<dbReference type="InterPro" id="IPR050167">
    <property type="entry name" value="Ser_Thr_protein_kinase"/>
</dbReference>
<organism evidence="2 3">
    <name type="scientific">Acaulospora morrowiae</name>
    <dbReference type="NCBI Taxonomy" id="94023"/>
    <lineage>
        <taxon>Eukaryota</taxon>
        <taxon>Fungi</taxon>
        <taxon>Fungi incertae sedis</taxon>
        <taxon>Mucoromycota</taxon>
        <taxon>Glomeromycotina</taxon>
        <taxon>Glomeromycetes</taxon>
        <taxon>Diversisporales</taxon>
        <taxon>Acaulosporaceae</taxon>
        <taxon>Acaulospora</taxon>
    </lineage>
</organism>
<dbReference type="OrthoDB" id="6718656at2759"/>
<evidence type="ECO:0000313" key="3">
    <source>
        <dbReference type="Proteomes" id="UP000789342"/>
    </source>
</evidence>
<name>A0A9N8WMN4_9GLOM</name>
<feature type="domain" description="Protein kinase" evidence="1">
    <location>
        <begin position="104"/>
        <end position="319"/>
    </location>
</feature>